<feature type="domain" description="GmrSD restriction endonucleases N-terminal" evidence="2">
    <location>
        <begin position="41"/>
        <end position="181"/>
    </location>
</feature>
<protein>
    <submittedName>
        <fullName evidence="3">DUF262 domain-containing protein</fullName>
    </submittedName>
</protein>
<dbReference type="PANTHER" id="PTHR39639:SF1">
    <property type="entry name" value="DUF262 DOMAIN-CONTAINING PROTEIN"/>
    <property type="match status" value="1"/>
</dbReference>
<feature type="compositionally biased region" description="Acidic residues" evidence="1">
    <location>
        <begin position="1"/>
        <end position="10"/>
    </location>
</feature>
<dbReference type="Pfam" id="PF03235">
    <property type="entry name" value="GmrSD_N"/>
    <property type="match status" value="1"/>
</dbReference>
<dbReference type="Proteomes" id="UP000475214">
    <property type="component" value="Unassembled WGS sequence"/>
</dbReference>
<gene>
    <name evidence="3" type="ORF">G1H10_13545</name>
</gene>
<evidence type="ECO:0000259" key="2">
    <source>
        <dbReference type="Pfam" id="PF03235"/>
    </source>
</evidence>
<organism evidence="3 4">
    <name type="scientific">Phytoactinopolyspora halotolerans</name>
    <dbReference type="NCBI Taxonomy" id="1981512"/>
    <lineage>
        <taxon>Bacteria</taxon>
        <taxon>Bacillati</taxon>
        <taxon>Actinomycetota</taxon>
        <taxon>Actinomycetes</taxon>
        <taxon>Jiangellales</taxon>
        <taxon>Jiangellaceae</taxon>
        <taxon>Phytoactinopolyspora</taxon>
    </lineage>
</organism>
<evidence type="ECO:0000256" key="1">
    <source>
        <dbReference type="SAM" id="MobiDB-lite"/>
    </source>
</evidence>
<proteinExistence type="predicted"/>
<name>A0A6L9S9F4_9ACTN</name>
<feature type="region of interest" description="Disordered" evidence="1">
    <location>
        <begin position="1"/>
        <end position="21"/>
    </location>
</feature>
<comment type="caution">
    <text evidence="3">The sequence shown here is derived from an EMBL/GenBank/DDBJ whole genome shotgun (WGS) entry which is preliminary data.</text>
</comment>
<reference evidence="3 4" key="1">
    <citation type="submission" date="2020-02" db="EMBL/GenBank/DDBJ databases">
        <authorList>
            <person name="Li X.-J."/>
            <person name="Han X.-M."/>
        </authorList>
    </citation>
    <scope>NUCLEOTIDE SEQUENCE [LARGE SCALE GENOMIC DNA]</scope>
    <source>
        <strain evidence="3 4">CCTCC AB 2017055</strain>
    </source>
</reference>
<dbReference type="AlphaFoldDB" id="A0A6L9S9F4"/>
<dbReference type="PANTHER" id="PTHR39639">
    <property type="entry name" value="CHROMOSOME 16, WHOLE GENOME SHOTGUN SEQUENCE"/>
    <property type="match status" value="1"/>
</dbReference>
<dbReference type="EMBL" id="JAAGOA010000008">
    <property type="protein sequence ID" value="NEE01192.1"/>
    <property type="molecule type" value="Genomic_DNA"/>
</dbReference>
<dbReference type="InterPro" id="IPR004919">
    <property type="entry name" value="GmrSD_N"/>
</dbReference>
<evidence type="ECO:0000313" key="4">
    <source>
        <dbReference type="Proteomes" id="UP000475214"/>
    </source>
</evidence>
<sequence length="363" mass="41904">MSDIHDDEASEALTESAPIPPGERKLITQSYDMSINTLIEQWNDETLVIPEIQREYVWETSKASRLIESLLLNVPIPVLYFAEAPEEKYEVIDGHQRVASIARYIDNQYALTGLKVLNDPEHMRKRFHQLPASEQRRIRTRVIRAIVITDESHPTMKFEVFERLNTGSIALNAQEIRNSTHRGPFMALVKSLVHDETFRKAVGQKSPRKRMADNELIIRYFALRDRLEEYRPPLPRFLNKYCSAANQFGNDKLEVLASDFKLAVRNVYAVFGENSFRLTDSQGNRIDRSLNRALAETQLCTLSDATHEDVAFLREKLTHDLGRIHSQADFLDDIQRATSDRSRTLGRMYRYRDALTAAGLRLR</sequence>
<evidence type="ECO:0000313" key="3">
    <source>
        <dbReference type="EMBL" id="NEE01192.1"/>
    </source>
</evidence>
<keyword evidence="4" id="KW-1185">Reference proteome</keyword>
<accession>A0A6L9S9F4</accession>